<accession>A0A7H1BDM1</accession>
<evidence type="ECO:0000259" key="2">
    <source>
        <dbReference type="PROSITE" id="PS50995"/>
    </source>
</evidence>
<dbReference type="PROSITE" id="PS50995">
    <property type="entry name" value="HTH_MARR_2"/>
    <property type="match status" value="1"/>
</dbReference>
<protein>
    <submittedName>
        <fullName evidence="3">MarR family transcriptional regulator</fullName>
    </submittedName>
</protein>
<dbReference type="SMART" id="SM00347">
    <property type="entry name" value="HTH_MARR"/>
    <property type="match status" value="1"/>
</dbReference>
<gene>
    <name evidence="3" type="ORF">IAG42_26720</name>
</gene>
<proteinExistence type="predicted"/>
<dbReference type="PANTHER" id="PTHR33164">
    <property type="entry name" value="TRANSCRIPTIONAL REGULATOR, MARR FAMILY"/>
    <property type="match status" value="1"/>
</dbReference>
<dbReference type="InterPro" id="IPR000835">
    <property type="entry name" value="HTH_MarR-typ"/>
</dbReference>
<dbReference type="GO" id="GO:0003700">
    <property type="term" value="F:DNA-binding transcription factor activity"/>
    <property type="evidence" value="ECO:0007669"/>
    <property type="project" value="InterPro"/>
</dbReference>
<dbReference type="InterPro" id="IPR039422">
    <property type="entry name" value="MarR/SlyA-like"/>
</dbReference>
<dbReference type="Gene3D" id="1.10.10.10">
    <property type="entry name" value="Winged helix-like DNA-binding domain superfamily/Winged helix DNA-binding domain"/>
    <property type="match status" value="1"/>
</dbReference>
<organism evidence="3 4">
    <name type="scientific">Streptomyces xanthii</name>
    <dbReference type="NCBI Taxonomy" id="2768069"/>
    <lineage>
        <taxon>Bacteria</taxon>
        <taxon>Bacillati</taxon>
        <taxon>Actinomycetota</taxon>
        <taxon>Actinomycetes</taxon>
        <taxon>Kitasatosporales</taxon>
        <taxon>Streptomycetaceae</taxon>
        <taxon>Streptomyces</taxon>
    </lineage>
</organism>
<reference evidence="3 4" key="1">
    <citation type="submission" date="2020-09" db="EMBL/GenBank/DDBJ databases">
        <title>A novel species.</title>
        <authorList>
            <person name="Gao J."/>
        </authorList>
    </citation>
    <scope>NUCLEOTIDE SEQUENCE [LARGE SCALE GENOMIC DNA]</scope>
    <source>
        <strain evidence="3 4">CRXT-Y-14</strain>
    </source>
</reference>
<dbReference type="Pfam" id="PF12802">
    <property type="entry name" value="MarR_2"/>
    <property type="match status" value="1"/>
</dbReference>
<dbReference type="Proteomes" id="UP000516428">
    <property type="component" value="Chromosome"/>
</dbReference>
<feature type="region of interest" description="Disordered" evidence="1">
    <location>
        <begin position="1"/>
        <end position="26"/>
    </location>
</feature>
<dbReference type="PANTHER" id="PTHR33164:SF106">
    <property type="entry name" value="TRANSCRIPTIONAL REGULATORY PROTEIN"/>
    <property type="match status" value="1"/>
</dbReference>
<dbReference type="InterPro" id="IPR036390">
    <property type="entry name" value="WH_DNA-bd_sf"/>
</dbReference>
<evidence type="ECO:0000256" key="1">
    <source>
        <dbReference type="SAM" id="MobiDB-lite"/>
    </source>
</evidence>
<dbReference type="RefSeq" id="WP_188339505.1">
    <property type="nucleotide sequence ID" value="NZ_CP061281.1"/>
</dbReference>
<dbReference type="InterPro" id="IPR036388">
    <property type="entry name" value="WH-like_DNA-bd_sf"/>
</dbReference>
<evidence type="ECO:0000313" key="3">
    <source>
        <dbReference type="EMBL" id="QNS06826.1"/>
    </source>
</evidence>
<dbReference type="GO" id="GO:0006950">
    <property type="term" value="P:response to stress"/>
    <property type="evidence" value="ECO:0007669"/>
    <property type="project" value="TreeGrafter"/>
</dbReference>
<dbReference type="EMBL" id="CP061281">
    <property type="protein sequence ID" value="QNS06826.1"/>
    <property type="molecule type" value="Genomic_DNA"/>
</dbReference>
<name>A0A7H1BDM1_9ACTN</name>
<dbReference type="AlphaFoldDB" id="A0A7H1BDM1"/>
<sequence>MTSETSDEKSERAGPARGGGDDRESVLKEMMETGREQSAATIMFHTAVAASQGLSPTESKTLDLLAKHGPLTAKDLVEYTGLAPASVTGLVDRLAAKGFVQRVKHATDKRRVVVELQREKITELAAFFDDWARDVVAACEEFSTEELRTVTRFLAVTAALQRDAAARLPQPE</sequence>
<keyword evidence="4" id="KW-1185">Reference proteome</keyword>
<dbReference type="KEGG" id="sxn:IAG42_26720"/>
<evidence type="ECO:0000313" key="4">
    <source>
        <dbReference type="Proteomes" id="UP000516428"/>
    </source>
</evidence>
<feature type="domain" description="HTH marR-type" evidence="2">
    <location>
        <begin position="23"/>
        <end position="159"/>
    </location>
</feature>
<dbReference type="SUPFAM" id="SSF46785">
    <property type="entry name" value="Winged helix' DNA-binding domain"/>
    <property type="match status" value="1"/>
</dbReference>